<dbReference type="InterPro" id="IPR011711">
    <property type="entry name" value="GntR_C"/>
</dbReference>
<dbReference type="GO" id="GO:0003677">
    <property type="term" value="F:DNA binding"/>
    <property type="evidence" value="ECO:0007669"/>
    <property type="project" value="UniProtKB-KW"/>
</dbReference>
<keyword evidence="2" id="KW-0238">DNA-binding</keyword>
<dbReference type="KEGG" id="rpon:G3256_03285"/>
<dbReference type="PANTHER" id="PTHR43537">
    <property type="entry name" value="TRANSCRIPTIONAL REGULATOR, GNTR FAMILY"/>
    <property type="match status" value="1"/>
</dbReference>
<sequence length="233" mass="26410">MAQVTQFGTRRTSVDDIYDYLYEEISALRLKPGDKISEADIATQFGVSRQPVRDAFNRLATLDLLLIRPQRATEVKRFSMREIVKSRFVRAAVEKEVLRCAAELCNREGSAILEKALEQQEDAVRAKDIDRFNELDYEFHKTLSQIAQAEFAFDVIMSEKSKVDRLCKLSMSKGDRMPELVQDHRAIATAVAGNDADVAIKAGMLHLSRLDETISRISETNADYFMPENAQVT</sequence>
<dbReference type="RefSeq" id="WP_169639476.1">
    <property type="nucleotide sequence ID" value="NZ_CP048788.1"/>
</dbReference>
<dbReference type="InterPro" id="IPR000524">
    <property type="entry name" value="Tscrpt_reg_HTH_GntR"/>
</dbReference>
<dbReference type="SMART" id="SM00345">
    <property type="entry name" value="HTH_GNTR"/>
    <property type="match status" value="1"/>
</dbReference>
<dbReference type="SUPFAM" id="SSF46785">
    <property type="entry name" value="Winged helix' DNA-binding domain"/>
    <property type="match status" value="1"/>
</dbReference>
<keyword evidence="6" id="KW-1185">Reference proteome</keyword>
<dbReference type="SMART" id="SM00895">
    <property type="entry name" value="FCD"/>
    <property type="match status" value="1"/>
</dbReference>
<dbReference type="InterPro" id="IPR036390">
    <property type="entry name" value="WH_DNA-bd_sf"/>
</dbReference>
<dbReference type="Proteomes" id="UP000503308">
    <property type="component" value="Chromosome"/>
</dbReference>
<dbReference type="Gene3D" id="1.10.10.10">
    <property type="entry name" value="Winged helix-like DNA-binding domain superfamily/Winged helix DNA-binding domain"/>
    <property type="match status" value="1"/>
</dbReference>
<dbReference type="InterPro" id="IPR008920">
    <property type="entry name" value="TF_FadR/GntR_C"/>
</dbReference>
<dbReference type="InterPro" id="IPR036388">
    <property type="entry name" value="WH-like_DNA-bd_sf"/>
</dbReference>
<evidence type="ECO:0000256" key="1">
    <source>
        <dbReference type="ARBA" id="ARBA00023015"/>
    </source>
</evidence>
<dbReference type="AlphaFoldDB" id="A0A858SN37"/>
<keyword evidence="3" id="KW-0804">Transcription</keyword>
<evidence type="ECO:0000256" key="2">
    <source>
        <dbReference type="ARBA" id="ARBA00023125"/>
    </source>
</evidence>
<proteinExistence type="predicted"/>
<dbReference type="PANTHER" id="PTHR43537:SF6">
    <property type="entry name" value="HTH-TYPE TRANSCRIPTIONAL REPRESSOR RSPR"/>
    <property type="match status" value="1"/>
</dbReference>
<evidence type="ECO:0000313" key="6">
    <source>
        <dbReference type="Proteomes" id="UP000503308"/>
    </source>
</evidence>
<organism evidence="5 6">
    <name type="scientific">Roseobacter ponti</name>
    <dbReference type="NCBI Taxonomy" id="1891787"/>
    <lineage>
        <taxon>Bacteria</taxon>
        <taxon>Pseudomonadati</taxon>
        <taxon>Pseudomonadota</taxon>
        <taxon>Alphaproteobacteria</taxon>
        <taxon>Rhodobacterales</taxon>
        <taxon>Roseobacteraceae</taxon>
        <taxon>Roseobacter</taxon>
    </lineage>
</organism>
<evidence type="ECO:0000313" key="5">
    <source>
        <dbReference type="EMBL" id="QJF50259.1"/>
    </source>
</evidence>
<reference evidence="5 6" key="1">
    <citation type="submission" date="2020-02" db="EMBL/GenBank/DDBJ databases">
        <title>Genome sequence of Roseobacter ponti.</title>
        <authorList>
            <person name="Hollensteiner J."/>
            <person name="Schneider D."/>
            <person name="Poehlein A."/>
            <person name="Daniel R."/>
        </authorList>
    </citation>
    <scope>NUCLEOTIDE SEQUENCE [LARGE SCALE GENOMIC DNA]</scope>
    <source>
        <strain evidence="5 6">DSM 106830</strain>
    </source>
</reference>
<dbReference type="Pfam" id="PF00392">
    <property type="entry name" value="GntR"/>
    <property type="match status" value="1"/>
</dbReference>
<evidence type="ECO:0000256" key="3">
    <source>
        <dbReference type="ARBA" id="ARBA00023163"/>
    </source>
</evidence>
<dbReference type="Gene3D" id="1.20.120.530">
    <property type="entry name" value="GntR ligand-binding domain-like"/>
    <property type="match status" value="1"/>
</dbReference>
<accession>A0A858SN37</accession>
<dbReference type="SUPFAM" id="SSF48008">
    <property type="entry name" value="GntR ligand-binding domain-like"/>
    <property type="match status" value="1"/>
</dbReference>
<feature type="domain" description="HTH gntR-type" evidence="4">
    <location>
        <begin position="11"/>
        <end position="78"/>
    </location>
</feature>
<dbReference type="GO" id="GO:0003700">
    <property type="term" value="F:DNA-binding transcription factor activity"/>
    <property type="evidence" value="ECO:0007669"/>
    <property type="project" value="InterPro"/>
</dbReference>
<name>A0A858SN37_9RHOB</name>
<dbReference type="PROSITE" id="PS50949">
    <property type="entry name" value="HTH_GNTR"/>
    <property type="match status" value="1"/>
</dbReference>
<evidence type="ECO:0000259" key="4">
    <source>
        <dbReference type="PROSITE" id="PS50949"/>
    </source>
</evidence>
<protein>
    <submittedName>
        <fullName evidence="5">GntR family transcriptional regulator</fullName>
    </submittedName>
</protein>
<dbReference type="CDD" id="cd07377">
    <property type="entry name" value="WHTH_GntR"/>
    <property type="match status" value="1"/>
</dbReference>
<gene>
    <name evidence="5" type="ORF">G3256_03285</name>
</gene>
<dbReference type="Pfam" id="PF07729">
    <property type="entry name" value="FCD"/>
    <property type="match status" value="1"/>
</dbReference>
<dbReference type="EMBL" id="CP048788">
    <property type="protein sequence ID" value="QJF50259.1"/>
    <property type="molecule type" value="Genomic_DNA"/>
</dbReference>
<keyword evidence="1" id="KW-0805">Transcription regulation</keyword>